<reference evidence="1 2" key="1">
    <citation type="submission" date="2020-10" db="EMBL/GenBank/DDBJ databases">
        <title>The Coptis chinensis genome and diversification of protoberbering-type alkaloids.</title>
        <authorList>
            <person name="Wang B."/>
            <person name="Shu S."/>
            <person name="Song C."/>
            <person name="Liu Y."/>
        </authorList>
    </citation>
    <scope>NUCLEOTIDE SEQUENCE [LARGE SCALE GENOMIC DNA]</scope>
    <source>
        <strain evidence="1">HL-2020</strain>
        <tissue evidence="1">Leaf</tissue>
    </source>
</reference>
<protein>
    <recommendedName>
        <fullName evidence="3">Serine/threonine-protein kinase ATM</fullName>
    </recommendedName>
</protein>
<accession>A0A835MAB5</accession>
<evidence type="ECO:0000313" key="1">
    <source>
        <dbReference type="EMBL" id="KAF9625358.1"/>
    </source>
</evidence>
<name>A0A835MAB5_9MAGN</name>
<gene>
    <name evidence="1" type="ORF">IFM89_022140</name>
</gene>
<feature type="non-terminal residue" evidence="1">
    <location>
        <position position="1"/>
    </location>
</feature>
<dbReference type="GO" id="GO:0004674">
    <property type="term" value="F:protein serine/threonine kinase activity"/>
    <property type="evidence" value="ECO:0007669"/>
    <property type="project" value="InterPro"/>
</dbReference>
<dbReference type="GO" id="GO:0006974">
    <property type="term" value="P:DNA damage response"/>
    <property type="evidence" value="ECO:0007669"/>
    <property type="project" value="InterPro"/>
</dbReference>
<keyword evidence="2" id="KW-1185">Reference proteome</keyword>
<dbReference type="Proteomes" id="UP000631114">
    <property type="component" value="Unassembled WGS sequence"/>
</dbReference>
<sequence>MVTSDDIEPIVLKLSSNKAKLREEGANLLNTWLEGDKSNEFCQFISQRTSKLKPNDIPNSKTWPFLIGLLTECVKSEISESKRRKPKEIYAKVFRNLIESGKMPVFVSVAKILFSHVWDVLKDATVFQFEYGKILQHLLEVKEYHVHMRKKLYCGFVLLHLGKVEASLSGTNSVQAKSKKELVNCISTLHSLLENPPGDFPDSIRKEIVEGLLAIWSLVSDEGNISHKLIKCINTYLLKDGPNLDREYLESIHSAVHGFAFRSWPKIQNLGLKPDVNSSVCPLGLFDGISVLPQHNVVGVGSVKDHLALWYMCSLFQRQSVADAVILYARLQLNLIRNAADGVHLVEQVLDVVCEELDQSNTTNTSITQGMTNSQIQLMELAAFVFFKACVNTTKAPSSEKRTKRENAVVRLRQGLMDGKWLWNSAFCFLVRNYHSRICKELLVYWFGGICESFESVSLDLKHVKADRVYSMFVILCYVWVILFADLERTYGVKRKHNIEGERQMDCKRLKEMQCVLMMAYYGSCGLGVEASQCLSVGMNELGSGWLTVWSSLVHALPIFSNVTAVADAALLLLANIISKELVNLPIVPQDIWELRLFMHMPSVSALYFLSCYFTRKGSQGDLREILYLRRNLLRAALGLLNGK</sequence>
<dbReference type="PANTHER" id="PTHR37079:SF4">
    <property type="entry name" value="SERINE_THREONINE-PROTEIN KINASE ATM"/>
    <property type="match status" value="1"/>
</dbReference>
<dbReference type="InterPro" id="IPR016024">
    <property type="entry name" value="ARM-type_fold"/>
</dbReference>
<organism evidence="1 2">
    <name type="scientific">Coptis chinensis</name>
    <dbReference type="NCBI Taxonomy" id="261450"/>
    <lineage>
        <taxon>Eukaryota</taxon>
        <taxon>Viridiplantae</taxon>
        <taxon>Streptophyta</taxon>
        <taxon>Embryophyta</taxon>
        <taxon>Tracheophyta</taxon>
        <taxon>Spermatophyta</taxon>
        <taxon>Magnoliopsida</taxon>
        <taxon>Ranunculales</taxon>
        <taxon>Ranunculaceae</taxon>
        <taxon>Coptidoideae</taxon>
        <taxon>Coptis</taxon>
    </lineage>
</organism>
<dbReference type="PANTHER" id="PTHR37079">
    <property type="entry name" value="SERINE/THREONINE-PROTEIN KINASE ATM"/>
    <property type="match status" value="1"/>
</dbReference>
<evidence type="ECO:0000313" key="2">
    <source>
        <dbReference type="Proteomes" id="UP000631114"/>
    </source>
</evidence>
<comment type="caution">
    <text evidence="1">The sequence shown here is derived from an EMBL/GenBank/DDBJ whole genome shotgun (WGS) entry which is preliminary data.</text>
</comment>
<proteinExistence type="predicted"/>
<dbReference type="AlphaFoldDB" id="A0A835MAB5"/>
<evidence type="ECO:0008006" key="3">
    <source>
        <dbReference type="Google" id="ProtNLM"/>
    </source>
</evidence>
<dbReference type="OrthoDB" id="381190at2759"/>
<dbReference type="EMBL" id="JADFTS010000001">
    <property type="protein sequence ID" value="KAF9625358.1"/>
    <property type="molecule type" value="Genomic_DNA"/>
</dbReference>
<dbReference type="SUPFAM" id="SSF48371">
    <property type="entry name" value="ARM repeat"/>
    <property type="match status" value="1"/>
</dbReference>
<dbReference type="InterPro" id="IPR038980">
    <property type="entry name" value="ATM_plant"/>
</dbReference>